<proteinExistence type="predicted"/>
<organism evidence="1 2">
    <name type="scientific">Cardiocondyla obscurior</name>
    <dbReference type="NCBI Taxonomy" id="286306"/>
    <lineage>
        <taxon>Eukaryota</taxon>
        <taxon>Metazoa</taxon>
        <taxon>Ecdysozoa</taxon>
        <taxon>Arthropoda</taxon>
        <taxon>Hexapoda</taxon>
        <taxon>Insecta</taxon>
        <taxon>Pterygota</taxon>
        <taxon>Neoptera</taxon>
        <taxon>Endopterygota</taxon>
        <taxon>Hymenoptera</taxon>
        <taxon>Apocrita</taxon>
        <taxon>Aculeata</taxon>
        <taxon>Formicoidea</taxon>
        <taxon>Formicidae</taxon>
        <taxon>Myrmicinae</taxon>
        <taxon>Cardiocondyla</taxon>
    </lineage>
</organism>
<accession>A0AAW2H499</accession>
<comment type="caution">
    <text evidence="1">The sequence shown here is derived from an EMBL/GenBank/DDBJ whole genome shotgun (WGS) entry which is preliminary data.</text>
</comment>
<dbReference type="AlphaFoldDB" id="A0AAW2H499"/>
<protein>
    <submittedName>
        <fullName evidence="1">Uncharacterized protein</fullName>
    </submittedName>
</protein>
<name>A0AAW2H499_9HYME</name>
<keyword evidence="2" id="KW-1185">Reference proteome</keyword>
<sequence length="109" mass="12344">MFDRYLGASPRACCGFTASSCKERISSERVLTRYTSWRDNRTLHGEIGPENLAIRATRITLCTVSLCADSFLPYKKKQSDRRAITDLLKLTANNIGSTFIFKADKFRSL</sequence>
<reference evidence="1 2" key="1">
    <citation type="submission" date="2023-03" db="EMBL/GenBank/DDBJ databases">
        <title>High recombination rates correlate with genetic variation in Cardiocondyla obscurior ants.</title>
        <authorList>
            <person name="Errbii M."/>
        </authorList>
    </citation>
    <scope>NUCLEOTIDE SEQUENCE [LARGE SCALE GENOMIC DNA]</scope>
    <source>
        <strain evidence="1">Alpha-2009</strain>
        <tissue evidence="1">Whole body</tissue>
    </source>
</reference>
<evidence type="ECO:0000313" key="1">
    <source>
        <dbReference type="EMBL" id="KAL0134176.1"/>
    </source>
</evidence>
<evidence type="ECO:0000313" key="2">
    <source>
        <dbReference type="Proteomes" id="UP001430953"/>
    </source>
</evidence>
<dbReference type="EMBL" id="JADYXP020000001">
    <property type="protein sequence ID" value="KAL0134176.1"/>
    <property type="molecule type" value="Genomic_DNA"/>
</dbReference>
<dbReference type="Proteomes" id="UP001430953">
    <property type="component" value="Unassembled WGS sequence"/>
</dbReference>
<gene>
    <name evidence="1" type="ORF">PUN28_001184</name>
</gene>